<dbReference type="InterPro" id="IPR001452">
    <property type="entry name" value="SH3_domain"/>
</dbReference>
<keyword evidence="8" id="KW-0472">Membrane</keyword>
<accession>A0A6J1LU27</accession>
<evidence type="ECO:0000256" key="5">
    <source>
        <dbReference type="ARBA" id="ARBA00022927"/>
    </source>
</evidence>
<dbReference type="Gene3D" id="2.30.30.40">
    <property type="entry name" value="SH3 Domains"/>
    <property type="match status" value="1"/>
</dbReference>
<dbReference type="InterPro" id="IPR035463">
    <property type="entry name" value="Pex13"/>
</dbReference>
<dbReference type="Pfam" id="PF14604">
    <property type="entry name" value="SH3_9"/>
    <property type="match status" value="1"/>
</dbReference>
<dbReference type="PANTHER" id="PTHR19332:SF1">
    <property type="entry name" value="PEROXISOMAL MEMBRANE PROTEIN PEX13"/>
    <property type="match status" value="1"/>
</dbReference>
<dbReference type="AlphaFoldDB" id="A0A6J1LU27"/>
<comment type="similarity">
    <text evidence="1">Belongs to the peroxin-13 family.</text>
</comment>
<dbReference type="SUPFAM" id="SSF50044">
    <property type="entry name" value="SH3-domain"/>
    <property type="match status" value="1"/>
</dbReference>
<keyword evidence="6" id="KW-1133">Transmembrane helix</keyword>
<dbReference type="GO" id="GO:0005778">
    <property type="term" value="C:peroxisomal membrane"/>
    <property type="evidence" value="ECO:0007669"/>
    <property type="project" value="UniProtKB-SubCell"/>
</dbReference>
<dbReference type="RefSeq" id="XP_023167353.1">
    <property type="nucleotide sequence ID" value="XM_023311585.2"/>
</dbReference>
<dbReference type="OrthoDB" id="10037838at2759"/>
<evidence type="ECO:0000256" key="11">
    <source>
        <dbReference type="ARBA" id="ARBA00034535"/>
    </source>
</evidence>
<organism evidence="15 17">
    <name type="scientific">Drosophila hydei</name>
    <name type="common">Fruit fly</name>
    <dbReference type="NCBI Taxonomy" id="7224"/>
    <lineage>
        <taxon>Eukaryota</taxon>
        <taxon>Metazoa</taxon>
        <taxon>Ecdysozoa</taxon>
        <taxon>Arthropoda</taxon>
        <taxon>Hexapoda</taxon>
        <taxon>Insecta</taxon>
        <taxon>Pterygota</taxon>
        <taxon>Neoptera</taxon>
        <taxon>Endopterygota</taxon>
        <taxon>Diptera</taxon>
        <taxon>Brachycera</taxon>
        <taxon>Muscomorpha</taxon>
        <taxon>Ephydroidea</taxon>
        <taxon>Drosophilidae</taxon>
        <taxon>Drosophila</taxon>
    </lineage>
</organism>
<evidence type="ECO:0000256" key="6">
    <source>
        <dbReference type="ARBA" id="ARBA00022989"/>
    </source>
</evidence>
<evidence type="ECO:0000256" key="7">
    <source>
        <dbReference type="ARBA" id="ARBA00023010"/>
    </source>
</evidence>
<keyword evidence="2 13" id="KW-0728">SH3 domain</keyword>
<evidence type="ECO:0000256" key="3">
    <source>
        <dbReference type="ARBA" id="ARBA00022448"/>
    </source>
</evidence>
<keyword evidence="9" id="KW-0576">Peroxisome</keyword>
<protein>
    <recommendedName>
        <fullName evidence="11">Peroxisomal membrane protein PEX13</fullName>
    </recommendedName>
    <alternativeName>
        <fullName evidence="10">Peroxin-13</fullName>
    </alternativeName>
</protein>
<evidence type="ECO:0000259" key="14">
    <source>
        <dbReference type="PROSITE" id="PS50002"/>
    </source>
</evidence>
<evidence type="ECO:0000256" key="9">
    <source>
        <dbReference type="ARBA" id="ARBA00023140"/>
    </source>
</evidence>
<dbReference type="GO" id="GO:0016560">
    <property type="term" value="P:protein import into peroxisome matrix, docking"/>
    <property type="evidence" value="ECO:0007669"/>
    <property type="project" value="InterPro"/>
</dbReference>
<evidence type="ECO:0000313" key="17">
    <source>
        <dbReference type="RefSeq" id="XP_023167353.1"/>
    </source>
</evidence>
<evidence type="ECO:0000256" key="13">
    <source>
        <dbReference type="PROSITE-ProRule" id="PRU00192"/>
    </source>
</evidence>
<dbReference type="RefSeq" id="XP_023167352.1">
    <property type="nucleotide sequence ID" value="XM_023311584.2"/>
</dbReference>
<name>A0A6J1LU27_DROHY</name>
<dbReference type="SMART" id="SM00326">
    <property type="entry name" value="SH3"/>
    <property type="match status" value="1"/>
</dbReference>
<dbReference type="InterPro" id="IPR036028">
    <property type="entry name" value="SH3-like_dom_sf"/>
</dbReference>
<dbReference type="CTD" id="5194"/>
<evidence type="ECO:0000256" key="10">
    <source>
        <dbReference type="ARBA" id="ARBA00029693"/>
    </source>
</evidence>
<reference evidence="16 17" key="1">
    <citation type="submission" date="2025-04" db="UniProtKB">
        <authorList>
            <consortium name="RefSeq"/>
        </authorList>
    </citation>
    <scope>IDENTIFICATION</scope>
    <source>
        <strain evidence="16 17">15085-1641.00</strain>
        <tissue evidence="16 17">Whole body</tissue>
    </source>
</reference>
<dbReference type="Proteomes" id="UP000504633">
    <property type="component" value="Unplaced"/>
</dbReference>
<dbReference type="InterPro" id="IPR007223">
    <property type="entry name" value="Peroxin-13_N"/>
</dbReference>
<keyword evidence="4" id="KW-0812">Transmembrane</keyword>
<gene>
    <name evidence="16 17" type="primary">LOC111597058</name>
</gene>
<feature type="domain" description="SH3" evidence="14">
    <location>
        <begin position="271"/>
        <end position="339"/>
    </location>
</feature>
<evidence type="ECO:0000313" key="16">
    <source>
        <dbReference type="RefSeq" id="XP_023167352.1"/>
    </source>
</evidence>
<dbReference type="GeneID" id="111597058"/>
<dbReference type="PROSITE" id="PS50002">
    <property type="entry name" value="SH3"/>
    <property type="match status" value="1"/>
</dbReference>
<keyword evidence="5" id="KW-0653">Protein transport</keyword>
<keyword evidence="15" id="KW-1185">Reference proteome</keyword>
<dbReference type="CDD" id="cd11864">
    <property type="entry name" value="SH3_PEX13_eumet"/>
    <property type="match status" value="1"/>
</dbReference>
<comment type="subcellular location">
    <subcellularLocation>
        <location evidence="12">Peroxisome membrane</location>
    </subcellularLocation>
</comment>
<keyword evidence="3" id="KW-0813">Transport</keyword>
<sequence>MGDNNNLRSAVINETPMLTTPYGNVRALSAPPPIPQSPLQQSSYGYGGGYSNIGGYGMGLGGYNTGGYNTGGFGYGSMGYGMGGFGGYGGGSYGGYNRFGGMNSNDPEQRFIQMAENSSRPAFQSIESLVSAIGNIASMLDSTFFALTSSFRAILGVAANFGRLRSVFAQFWTSFAIFRGLKWIYRKILYWLRISNLDPSSEAFKKAFAEALNDNSKQPGNAPHLPRKGTSPWPVLAFLSFIFTAPYLIMKLLGTVTNTAQEEARIPSKWVAPIQTQAIYDFQARNESELTLRSGQTLQVAPREIQQTLQLLNTGWALASTNGQTSGLIPISYVKSPQQLRQERQAPVKPLPPQPELMNLSASAFPNPPVNQQMNYEFNLAAQQQQPLGPPSTTVTAFDEGFA</sequence>
<evidence type="ECO:0000256" key="1">
    <source>
        <dbReference type="ARBA" id="ARBA00006033"/>
    </source>
</evidence>
<keyword evidence="7" id="KW-0811">Translocation</keyword>
<dbReference type="OMA" id="EGWFPKK"/>
<evidence type="ECO:0000256" key="12">
    <source>
        <dbReference type="ARBA" id="ARBA00046271"/>
    </source>
</evidence>
<proteinExistence type="inferred from homology"/>
<evidence type="ECO:0000313" key="15">
    <source>
        <dbReference type="Proteomes" id="UP000504633"/>
    </source>
</evidence>
<dbReference type="Pfam" id="PF04088">
    <property type="entry name" value="Peroxin-13_N"/>
    <property type="match status" value="1"/>
</dbReference>
<dbReference type="GO" id="GO:1990429">
    <property type="term" value="C:peroxisomal importomer complex"/>
    <property type="evidence" value="ECO:0007669"/>
    <property type="project" value="TreeGrafter"/>
</dbReference>
<evidence type="ECO:0000256" key="2">
    <source>
        <dbReference type="ARBA" id="ARBA00022443"/>
    </source>
</evidence>
<dbReference type="KEGG" id="dhe:111597058"/>
<evidence type="ECO:0000256" key="4">
    <source>
        <dbReference type="ARBA" id="ARBA00022692"/>
    </source>
</evidence>
<dbReference type="PANTHER" id="PTHR19332">
    <property type="entry name" value="PEROXISOMAL MEMBRANE PROTEIN PEX13"/>
    <property type="match status" value="1"/>
</dbReference>
<evidence type="ECO:0000256" key="8">
    <source>
        <dbReference type="ARBA" id="ARBA00023136"/>
    </source>
</evidence>